<reference evidence="4" key="3">
    <citation type="submission" date="2025-08" db="UniProtKB">
        <authorList>
            <consortium name="Ensembl"/>
        </authorList>
    </citation>
    <scope>IDENTIFICATION</scope>
    <source>
        <strain evidence="4">HSOK</strain>
    </source>
</reference>
<dbReference type="Pfam" id="PF13927">
    <property type="entry name" value="Ig_3"/>
    <property type="match status" value="2"/>
</dbReference>
<dbReference type="PANTHER" id="PTHR44663:SF3">
    <property type="entry name" value="JUNCTIONAL ADHESION MOLECULE 2A"/>
    <property type="match status" value="1"/>
</dbReference>
<feature type="domain" description="Ig-like" evidence="3">
    <location>
        <begin position="51"/>
        <end position="150"/>
    </location>
</feature>
<dbReference type="InterPro" id="IPR013783">
    <property type="entry name" value="Ig-like_fold"/>
</dbReference>
<dbReference type="AlphaFoldDB" id="A0A3P9JFU6"/>
<accession>A0A3P9JFU6</accession>
<proteinExistence type="predicted"/>
<protein>
    <submittedName>
        <fullName evidence="4">Junctional adhesion molecule 2a</fullName>
    </submittedName>
</protein>
<dbReference type="Gene3D" id="2.60.40.10">
    <property type="entry name" value="Immunoglobulins"/>
    <property type="match status" value="2"/>
</dbReference>
<reference key="1">
    <citation type="journal article" date="2007" name="Nature">
        <title>The medaka draft genome and insights into vertebrate genome evolution.</title>
        <authorList>
            <person name="Kasahara M."/>
            <person name="Naruse K."/>
            <person name="Sasaki S."/>
            <person name="Nakatani Y."/>
            <person name="Qu W."/>
            <person name="Ahsan B."/>
            <person name="Yamada T."/>
            <person name="Nagayasu Y."/>
            <person name="Doi K."/>
            <person name="Kasai Y."/>
            <person name="Jindo T."/>
            <person name="Kobayashi D."/>
            <person name="Shimada A."/>
            <person name="Toyoda A."/>
            <person name="Kuroki Y."/>
            <person name="Fujiyama A."/>
            <person name="Sasaki T."/>
            <person name="Shimizu A."/>
            <person name="Asakawa S."/>
            <person name="Shimizu N."/>
            <person name="Hashimoto S."/>
            <person name="Yang J."/>
            <person name="Lee Y."/>
            <person name="Matsushima K."/>
            <person name="Sugano S."/>
            <person name="Sakaizumi M."/>
            <person name="Narita T."/>
            <person name="Ohishi K."/>
            <person name="Haga S."/>
            <person name="Ohta F."/>
            <person name="Nomoto H."/>
            <person name="Nogata K."/>
            <person name="Morishita T."/>
            <person name="Endo T."/>
            <person name="Shin-I T."/>
            <person name="Takeda H."/>
            <person name="Morishita S."/>
            <person name="Kohara Y."/>
        </authorList>
    </citation>
    <scope>NUCLEOTIDE SEQUENCE [LARGE SCALE GENOMIC DNA]</scope>
    <source>
        <strain>Hd-rR</strain>
    </source>
</reference>
<dbReference type="SMART" id="SM00409">
    <property type="entry name" value="IG"/>
    <property type="match status" value="2"/>
</dbReference>
<feature type="region of interest" description="Disordered" evidence="1">
    <location>
        <begin position="1"/>
        <end position="29"/>
    </location>
</feature>
<organism evidence="4 5">
    <name type="scientific">Oryzias latipes</name>
    <name type="common">Japanese rice fish</name>
    <name type="synonym">Japanese killifish</name>
    <dbReference type="NCBI Taxonomy" id="8090"/>
    <lineage>
        <taxon>Eukaryota</taxon>
        <taxon>Metazoa</taxon>
        <taxon>Chordata</taxon>
        <taxon>Craniata</taxon>
        <taxon>Vertebrata</taxon>
        <taxon>Euteleostomi</taxon>
        <taxon>Actinopterygii</taxon>
        <taxon>Neopterygii</taxon>
        <taxon>Teleostei</taxon>
        <taxon>Neoteleostei</taxon>
        <taxon>Acanthomorphata</taxon>
        <taxon>Ovalentaria</taxon>
        <taxon>Atherinomorphae</taxon>
        <taxon>Beloniformes</taxon>
        <taxon>Adrianichthyidae</taxon>
        <taxon>Oryziinae</taxon>
        <taxon>Oryzias</taxon>
    </lineage>
</organism>
<dbReference type="SUPFAM" id="SSF48726">
    <property type="entry name" value="Immunoglobulin"/>
    <property type="match status" value="2"/>
</dbReference>
<keyword evidence="2" id="KW-0472">Membrane</keyword>
<dbReference type="InterPro" id="IPR036179">
    <property type="entry name" value="Ig-like_dom_sf"/>
</dbReference>
<sequence length="450" mass="50138">MNHRRVGNKCEERRRGSGSGSGPRREDEMMGGASLCLPIVVLLMQCSPSAPVTVTTDKPKVEVEEFKDAKLSCIFQTERDPDPRIEWKKKGKDVSFVYFRNQFRGPFEGRANITGATVTLHRVTQKDAGEYRCEITASRDDVKLGETNVTLKVLVPPQNPSCEIPSSAVTGSAVKLRCRDQQSIPPATYYWFKDDLLIRPPSHSNASYLINAQTGELEFKSVSREDSGLYSCQASNGVGSPKMCEAKRMIVEDVNVAGLVTGVVVVCLIMAVCGCGCIVLRRNGFFTQGHRGRSNGNYIPPPQEVRASSASLLAQIRWLVWERAESGRVSVRRRTSNTRSRSCSEKLAFFQKIHAMRCQHWIQIFLLLLSPLVSVSSTKLFSSSTFFNGTLLPPGGQTMKCSFFFPFFLTPPLPSMIYFTKDCFVFVTFNNQRGILQEAIESSCFQITAD</sequence>
<dbReference type="InterPro" id="IPR003598">
    <property type="entry name" value="Ig_sub2"/>
</dbReference>
<dbReference type="InterPro" id="IPR042625">
    <property type="entry name" value="JAM2"/>
</dbReference>
<dbReference type="InterPro" id="IPR013106">
    <property type="entry name" value="Ig_V-set"/>
</dbReference>
<keyword evidence="2" id="KW-1133">Transmembrane helix</keyword>
<dbReference type="SMART" id="SM00406">
    <property type="entry name" value="IGv"/>
    <property type="match status" value="1"/>
</dbReference>
<evidence type="ECO:0000313" key="5">
    <source>
        <dbReference type="Proteomes" id="UP000265200"/>
    </source>
</evidence>
<dbReference type="InterPro" id="IPR007110">
    <property type="entry name" value="Ig-like_dom"/>
</dbReference>
<dbReference type="SMART" id="SM00408">
    <property type="entry name" value="IGc2"/>
    <property type="match status" value="2"/>
</dbReference>
<reference evidence="4 5" key="2">
    <citation type="submission" date="2017-04" db="EMBL/GenBank/DDBJ databases">
        <title>CpG methylation of centromeres and impact of large insertions on vertebrate speciation.</title>
        <authorList>
            <person name="Ichikawa K."/>
            <person name="Yoshimura J."/>
            <person name="Morishita S."/>
        </authorList>
    </citation>
    <scope>NUCLEOTIDE SEQUENCE</scope>
    <source>
        <strain evidence="4 5">HSOK</strain>
    </source>
</reference>
<keyword evidence="2" id="KW-0812">Transmembrane</keyword>
<evidence type="ECO:0000256" key="1">
    <source>
        <dbReference type="SAM" id="MobiDB-lite"/>
    </source>
</evidence>
<dbReference type="PANTHER" id="PTHR44663">
    <property type="entry name" value="JUNCTIONAL ADHESION MOLECULE B"/>
    <property type="match status" value="1"/>
</dbReference>
<feature type="transmembrane region" description="Helical" evidence="2">
    <location>
        <begin position="402"/>
        <end position="420"/>
    </location>
</feature>
<dbReference type="Ensembl" id="ENSORLT00015022028.1">
    <property type="protein sequence ID" value="ENSORLP00015031195.1"/>
    <property type="gene ID" value="ENSORLG00015015348.1"/>
</dbReference>
<evidence type="ECO:0000259" key="3">
    <source>
        <dbReference type="PROSITE" id="PS50835"/>
    </source>
</evidence>
<evidence type="ECO:0000313" key="4">
    <source>
        <dbReference type="Ensembl" id="ENSORLP00015031195.1"/>
    </source>
</evidence>
<feature type="transmembrane region" description="Helical" evidence="2">
    <location>
        <begin position="256"/>
        <end position="280"/>
    </location>
</feature>
<dbReference type="PROSITE" id="PS50835">
    <property type="entry name" value="IG_LIKE"/>
    <property type="match status" value="2"/>
</dbReference>
<dbReference type="InterPro" id="IPR003599">
    <property type="entry name" value="Ig_sub"/>
</dbReference>
<name>A0A3P9JFU6_ORYLA</name>
<feature type="domain" description="Ig-like" evidence="3">
    <location>
        <begin position="157"/>
        <end position="250"/>
    </location>
</feature>
<reference evidence="4" key="4">
    <citation type="submission" date="2025-09" db="UniProtKB">
        <authorList>
            <consortium name="Ensembl"/>
        </authorList>
    </citation>
    <scope>IDENTIFICATION</scope>
    <source>
        <strain evidence="4">HSOK</strain>
    </source>
</reference>
<feature type="transmembrane region" description="Helical" evidence="2">
    <location>
        <begin position="361"/>
        <end position="382"/>
    </location>
</feature>
<dbReference type="Proteomes" id="UP000265200">
    <property type="component" value="Chromosome 2"/>
</dbReference>
<evidence type="ECO:0000256" key="2">
    <source>
        <dbReference type="SAM" id="Phobius"/>
    </source>
</evidence>